<gene>
    <name evidence="2" type="ORF">INF30_10605</name>
</gene>
<evidence type="ECO:0008006" key="4">
    <source>
        <dbReference type="Google" id="ProtNLM"/>
    </source>
</evidence>
<comment type="caution">
    <text evidence="2">The sequence shown here is derived from an EMBL/GenBank/DDBJ whole genome shotgun (WGS) entry which is preliminary data.</text>
</comment>
<dbReference type="Gene3D" id="3.20.20.80">
    <property type="entry name" value="Glycosidases"/>
    <property type="match status" value="1"/>
</dbReference>
<sequence>MGRMTYIDHKKVKDGDLVQVFGIDVSGSQGNIDWEEVKRAGVRSAMIRAGFGSGSIDVQFRRNAEGCTRQGIPFGVYWLSYAWSPGMAREEARQCLETIEDYKVDYPVCIYFGRDTVRYAASRGVAVTKELATRIVEAFCESVEERGYAAMYGTEPDFLENLFDGRLREKYPLWIQGDGPPCVIS</sequence>
<evidence type="ECO:0000313" key="2">
    <source>
        <dbReference type="EMBL" id="MBE5063708.1"/>
    </source>
</evidence>
<dbReference type="InterPro" id="IPR017853">
    <property type="entry name" value="GH"/>
</dbReference>
<dbReference type="InterPro" id="IPR002053">
    <property type="entry name" value="Glyco_hydro_25"/>
</dbReference>
<organism evidence="2 3">
    <name type="scientific">Claveliimonas monacensis</name>
    <dbReference type="NCBI Taxonomy" id="2779351"/>
    <lineage>
        <taxon>Bacteria</taxon>
        <taxon>Bacillati</taxon>
        <taxon>Bacillota</taxon>
        <taxon>Clostridia</taxon>
        <taxon>Lachnospirales</taxon>
        <taxon>Lachnospiraceae</taxon>
        <taxon>Claveliimonas</taxon>
    </lineage>
</organism>
<evidence type="ECO:0000313" key="3">
    <source>
        <dbReference type="Proteomes" id="UP000758652"/>
    </source>
</evidence>
<accession>A0ABR9RLD4</accession>
<dbReference type="Proteomes" id="UP000758652">
    <property type="component" value="Unassembled WGS sequence"/>
</dbReference>
<dbReference type="PANTHER" id="PTHR34135">
    <property type="entry name" value="LYSOZYME"/>
    <property type="match status" value="1"/>
</dbReference>
<keyword evidence="3" id="KW-1185">Reference proteome</keyword>
<protein>
    <recommendedName>
        <fullName evidence="4">Glycosyl hydrolase family 25</fullName>
    </recommendedName>
</protein>
<evidence type="ECO:0000256" key="1">
    <source>
        <dbReference type="ARBA" id="ARBA00010646"/>
    </source>
</evidence>
<reference evidence="2 3" key="1">
    <citation type="submission" date="2020-10" db="EMBL/GenBank/DDBJ databases">
        <title>ChiBAC.</title>
        <authorList>
            <person name="Zenner C."/>
            <person name="Hitch T.C.A."/>
            <person name="Clavel T."/>
        </authorList>
    </citation>
    <scope>NUCLEOTIDE SEQUENCE [LARGE SCALE GENOMIC DNA]</scope>
    <source>
        <strain evidence="2 3">DSM 108991</strain>
    </source>
</reference>
<name>A0ABR9RLD4_9FIRM</name>
<comment type="similarity">
    <text evidence="1">Belongs to the glycosyl hydrolase 25 family.</text>
</comment>
<dbReference type="EMBL" id="JADCKL010000009">
    <property type="protein sequence ID" value="MBE5063708.1"/>
    <property type="molecule type" value="Genomic_DNA"/>
</dbReference>
<dbReference type="Pfam" id="PF01183">
    <property type="entry name" value="Glyco_hydro_25"/>
    <property type="match status" value="1"/>
</dbReference>
<dbReference type="SUPFAM" id="SSF51445">
    <property type="entry name" value="(Trans)glycosidases"/>
    <property type="match status" value="1"/>
</dbReference>
<dbReference type="PANTHER" id="PTHR34135:SF2">
    <property type="entry name" value="LYSOZYME"/>
    <property type="match status" value="1"/>
</dbReference>
<proteinExistence type="inferred from homology"/>
<dbReference type="PROSITE" id="PS51904">
    <property type="entry name" value="GLYCOSYL_HYDROL_F25_2"/>
    <property type="match status" value="1"/>
</dbReference>